<proteinExistence type="predicted"/>
<organism evidence="1 2">
    <name type="scientific">Deinococcus malanensis</name>
    <dbReference type="NCBI Taxonomy" id="1706855"/>
    <lineage>
        <taxon>Bacteria</taxon>
        <taxon>Thermotogati</taxon>
        <taxon>Deinococcota</taxon>
        <taxon>Deinococci</taxon>
        <taxon>Deinococcales</taxon>
        <taxon>Deinococcaceae</taxon>
        <taxon>Deinococcus</taxon>
    </lineage>
</organism>
<sequence length="89" mass="9965">MIYTPRPSLLVVVPGAWDVDSKGVKELRRYLADEWSGTVRVQSTPAPLSSPLILPAGVWSPGTWRLARRDIELILLPQAFFNLECMEVS</sequence>
<accession>A0ABQ2EHX6</accession>
<evidence type="ECO:0000313" key="1">
    <source>
        <dbReference type="EMBL" id="GGK11947.1"/>
    </source>
</evidence>
<reference evidence="2" key="1">
    <citation type="journal article" date="2019" name="Int. J. Syst. Evol. Microbiol.">
        <title>The Global Catalogue of Microorganisms (GCM) 10K type strain sequencing project: providing services to taxonomists for standard genome sequencing and annotation.</title>
        <authorList>
            <consortium name="The Broad Institute Genomics Platform"/>
            <consortium name="The Broad Institute Genome Sequencing Center for Infectious Disease"/>
            <person name="Wu L."/>
            <person name="Ma J."/>
        </authorList>
    </citation>
    <scope>NUCLEOTIDE SEQUENCE [LARGE SCALE GENOMIC DNA]</scope>
    <source>
        <strain evidence="2">JCM 30331</strain>
    </source>
</reference>
<dbReference type="EMBL" id="BMPP01000001">
    <property type="protein sequence ID" value="GGK11947.1"/>
    <property type="molecule type" value="Genomic_DNA"/>
</dbReference>
<keyword evidence="2" id="KW-1185">Reference proteome</keyword>
<gene>
    <name evidence="1" type="ORF">GCM10008955_01480</name>
</gene>
<dbReference type="Proteomes" id="UP000647587">
    <property type="component" value="Unassembled WGS sequence"/>
</dbReference>
<evidence type="ECO:0000313" key="2">
    <source>
        <dbReference type="Proteomes" id="UP000647587"/>
    </source>
</evidence>
<name>A0ABQ2EHX6_9DEIO</name>
<protein>
    <submittedName>
        <fullName evidence="1">Uncharacterized protein</fullName>
    </submittedName>
</protein>
<comment type="caution">
    <text evidence="1">The sequence shown here is derived from an EMBL/GenBank/DDBJ whole genome shotgun (WGS) entry which is preliminary data.</text>
</comment>